<evidence type="ECO:0000313" key="2">
    <source>
        <dbReference type="Proteomes" id="UP000285961"/>
    </source>
</evidence>
<dbReference type="EMBL" id="QZKI01000126">
    <property type="protein sequence ID" value="RJP65459.1"/>
    <property type="molecule type" value="Genomic_DNA"/>
</dbReference>
<name>A0A419EQH5_9BACT</name>
<reference evidence="1 2" key="1">
    <citation type="journal article" date="2017" name="ISME J.">
        <title>Energy and carbon metabolisms in a deep terrestrial subsurface fluid microbial community.</title>
        <authorList>
            <person name="Momper L."/>
            <person name="Jungbluth S.P."/>
            <person name="Lee M.D."/>
            <person name="Amend J.P."/>
        </authorList>
    </citation>
    <scope>NUCLEOTIDE SEQUENCE [LARGE SCALE GENOMIC DNA]</scope>
    <source>
        <strain evidence="1">SURF_17</strain>
    </source>
</reference>
<organism evidence="1 2">
    <name type="scientific">Candidatus Abyssobacteria bacterium SURF_17</name>
    <dbReference type="NCBI Taxonomy" id="2093361"/>
    <lineage>
        <taxon>Bacteria</taxon>
        <taxon>Pseudomonadati</taxon>
        <taxon>Candidatus Hydrogenedentota</taxon>
        <taxon>Candidatus Abyssobacteria</taxon>
    </lineage>
</organism>
<proteinExistence type="predicted"/>
<evidence type="ECO:0000313" key="1">
    <source>
        <dbReference type="EMBL" id="RJP65459.1"/>
    </source>
</evidence>
<accession>A0A419EQH5</accession>
<dbReference type="Proteomes" id="UP000285961">
    <property type="component" value="Unassembled WGS sequence"/>
</dbReference>
<sequence>MAHSSDKHRVLLFGQKVFGPVKLDLCVDYCAIQLLSYPHEYANLGRLAQYDLVILDYSAFTTNGNTDKPRQEIFLKLMVEALDKGTAFCILHYDETVPGEQRYNYDYGEMNIHEFQGCFQSQIGFRWLAPLAIRPFRSPSPIIYSRLKRSEFQLYRDCWGASRNYFATYGEGEFGDIIIGHRDNSALGFAVPRQDGRIIYLPCQRDFERKDDMTECLQTLIGSLVTYLAQTALEVPEWAETPIFTRESEIQKNLTEMQVKIEWLEAQLKPYRTAKRLAFLSQYDFENAVPDFFGSHVDIPILREERYAEDFWLLDQNSKKLVIAESKSTVGGIGKGAVYQLYNHRESNGLDKNFPALLVVNTHLKATSWNKKLKPIDPQAYETAADNNILIIRVEDLLFFWNAITEGKKTKDDFLSLLLNKRGWLEVRQDGSFEIHSNMPKT</sequence>
<dbReference type="AlphaFoldDB" id="A0A419EQH5"/>
<comment type="caution">
    <text evidence="1">The sequence shown here is derived from an EMBL/GenBank/DDBJ whole genome shotgun (WGS) entry which is preliminary data.</text>
</comment>
<protein>
    <submittedName>
        <fullName evidence="1">Uncharacterized protein</fullName>
    </submittedName>
</protein>
<gene>
    <name evidence="1" type="ORF">C4532_17665</name>
</gene>